<feature type="region of interest" description="Disordered" evidence="1">
    <location>
        <begin position="82"/>
        <end position="138"/>
    </location>
</feature>
<gene>
    <name evidence="2" type="ORF">BS47DRAFT_824071</name>
</gene>
<evidence type="ECO:0000256" key="1">
    <source>
        <dbReference type="SAM" id="MobiDB-lite"/>
    </source>
</evidence>
<organism evidence="2 3">
    <name type="scientific">Hydnum rufescens UP504</name>
    <dbReference type="NCBI Taxonomy" id="1448309"/>
    <lineage>
        <taxon>Eukaryota</taxon>
        <taxon>Fungi</taxon>
        <taxon>Dikarya</taxon>
        <taxon>Basidiomycota</taxon>
        <taxon>Agaricomycotina</taxon>
        <taxon>Agaricomycetes</taxon>
        <taxon>Cantharellales</taxon>
        <taxon>Hydnaceae</taxon>
        <taxon>Hydnum</taxon>
    </lineage>
</organism>
<protein>
    <recommendedName>
        <fullName evidence="4">Gag-like protein</fullName>
    </recommendedName>
</protein>
<accession>A0A9P6AZS7</accession>
<evidence type="ECO:0000313" key="3">
    <source>
        <dbReference type="Proteomes" id="UP000886523"/>
    </source>
</evidence>
<proteinExistence type="predicted"/>
<sequence>MGSPSFIQSKSRASIQFTFVSAEYEDREPLWHCPKCGSYSHRVENCNNGARCLICTVPEAEHATSEHPEDTEAKCINCSRKHRSTDRNCPERRRRLGLAVPGPSHKPSTQVKGHEKFRPTPSKCNPPQAVDRPQDLRPPLTYQLLSRC</sequence>
<evidence type="ECO:0000313" key="2">
    <source>
        <dbReference type="EMBL" id="KAF9515036.1"/>
    </source>
</evidence>
<name>A0A9P6AZS7_9AGAM</name>
<evidence type="ECO:0008006" key="4">
    <source>
        <dbReference type="Google" id="ProtNLM"/>
    </source>
</evidence>
<dbReference type="Proteomes" id="UP000886523">
    <property type="component" value="Unassembled WGS sequence"/>
</dbReference>
<reference evidence="2" key="1">
    <citation type="journal article" date="2020" name="Nat. Commun.">
        <title>Large-scale genome sequencing of mycorrhizal fungi provides insights into the early evolution of symbiotic traits.</title>
        <authorList>
            <person name="Miyauchi S."/>
            <person name="Kiss E."/>
            <person name="Kuo A."/>
            <person name="Drula E."/>
            <person name="Kohler A."/>
            <person name="Sanchez-Garcia M."/>
            <person name="Morin E."/>
            <person name="Andreopoulos B."/>
            <person name="Barry K.W."/>
            <person name="Bonito G."/>
            <person name="Buee M."/>
            <person name="Carver A."/>
            <person name="Chen C."/>
            <person name="Cichocki N."/>
            <person name="Clum A."/>
            <person name="Culley D."/>
            <person name="Crous P.W."/>
            <person name="Fauchery L."/>
            <person name="Girlanda M."/>
            <person name="Hayes R.D."/>
            <person name="Keri Z."/>
            <person name="LaButti K."/>
            <person name="Lipzen A."/>
            <person name="Lombard V."/>
            <person name="Magnuson J."/>
            <person name="Maillard F."/>
            <person name="Murat C."/>
            <person name="Nolan M."/>
            <person name="Ohm R.A."/>
            <person name="Pangilinan J."/>
            <person name="Pereira M.F."/>
            <person name="Perotto S."/>
            <person name="Peter M."/>
            <person name="Pfister S."/>
            <person name="Riley R."/>
            <person name="Sitrit Y."/>
            <person name="Stielow J.B."/>
            <person name="Szollosi G."/>
            <person name="Zifcakova L."/>
            <person name="Stursova M."/>
            <person name="Spatafora J.W."/>
            <person name="Tedersoo L."/>
            <person name="Vaario L.M."/>
            <person name="Yamada A."/>
            <person name="Yan M."/>
            <person name="Wang P."/>
            <person name="Xu J."/>
            <person name="Bruns T."/>
            <person name="Baldrian P."/>
            <person name="Vilgalys R."/>
            <person name="Dunand C."/>
            <person name="Henrissat B."/>
            <person name="Grigoriev I.V."/>
            <person name="Hibbett D."/>
            <person name="Nagy L.G."/>
            <person name="Martin F.M."/>
        </authorList>
    </citation>
    <scope>NUCLEOTIDE SEQUENCE</scope>
    <source>
        <strain evidence="2">UP504</strain>
    </source>
</reference>
<keyword evidence="3" id="KW-1185">Reference proteome</keyword>
<dbReference type="OrthoDB" id="6779801at2759"/>
<dbReference type="EMBL" id="MU128954">
    <property type="protein sequence ID" value="KAF9515036.1"/>
    <property type="molecule type" value="Genomic_DNA"/>
</dbReference>
<dbReference type="AlphaFoldDB" id="A0A9P6AZS7"/>
<comment type="caution">
    <text evidence="2">The sequence shown here is derived from an EMBL/GenBank/DDBJ whole genome shotgun (WGS) entry which is preliminary data.</text>
</comment>